<keyword evidence="5" id="KW-1185">Reference proteome</keyword>
<comment type="similarity">
    <text evidence="1">Belongs to the universal stress protein A family.</text>
</comment>
<evidence type="ECO:0000313" key="5">
    <source>
        <dbReference type="Proteomes" id="UP000077342"/>
    </source>
</evidence>
<dbReference type="InterPro" id="IPR006015">
    <property type="entry name" value="Universal_stress_UspA"/>
</dbReference>
<proteinExistence type="inferred from homology"/>
<dbReference type="SUPFAM" id="SSF52402">
    <property type="entry name" value="Adenine nucleotide alpha hydrolases-like"/>
    <property type="match status" value="2"/>
</dbReference>
<dbReference type="Gene3D" id="3.40.50.620">
    <property type="entry name" value="HUPs"/>
    <property type="match status" value="2"/>
</dbReference>
<feature type="domain" description="UspA" evidence="3">
    <location>
        <begin position="165"/>
        <end position="283"/>
    </location>
</feature>
<feature type="domain" description="UspA" evidence="3">
    <location>
        <begin position="6"/>
        <end position="150"/>
    </location>
</feature>
<evidence type="ECO:0000313" key="4">
    <source>
        <dbReference type="EMBL" id="KZS57080.1"/>
    </source>
</evidence>
<keyword evidence="2" id="KW-0812">Transmembrane</keyword>
<dbReference type="RefSeq" id="WP_075513242.1">
    <property type="nucleotide sequence ID" value="NZ_CP089224.1"/>
</dbReference>
<accession>A0A163V812</accession>
<comment type="caution">
    <text evidence="4">The sequence shown here is derived from an EMBL/GenBank/DDBJ whole genome shotgun (WGS) entry which is preliminary data.</text>
</comment>
<organism evidence="4 5">
    <name type="scientific">Mycobacterium ostraviense</name>
    <dbReference type="NCBI Taxonomy" id="2738409"/>
    <lineage>
        <taxon>Bacteria</taxon>
        <taxon>Bacillati</taxon>
        <taxon>Actinomycetota</taxon>
        <taxon>Actinomycetes</taxon>
        <taxon>Mycobacteriales</taxon>
        <taxon>Mycobacteriaceae</taxon>
        <taxon>Mycobacterium</taxon>
    </lineage>
</organism>
<gene>
    <name evidence="4" type="ORF">A4G28_16885</name>
</gene>
<name>A0A163V812_9MYCO</name>
<dbReference type="AlphaFoldDB" id="A0A163V812"/>
<reference evidence="5" key="1">
    <citation type="submission" date="2016-04" db="EMBL/GenBank/DDBJ databases">
        <authorList>
            <person name="Strapagiel D."/>
            <person name="Borowka P."/>
            <person name="Marciniak B."/>
            <person name="Bakula Z."/>
            <person name="Van Ingen J."/>
            <person name="Safianowska A."/>
            <person name="Dziadek J."/>
            <person name="Jagielski T."/>
        </authorList>
    </citation>
    <scope>NUCLEOTIDE SEQUENCE [LARGE SCALE GENOMIC DNA]</scope>
    <source>
        <strain evidence="5">1010001458</strain>
    </source>
</reference>
<dbReference type="PANTHER" id="PTHR31964">
    <property type="entry name" value="ADENINE NUCLEOTIDE ALPHA HYDROLASES-LIKE SUPERFAMILY PROTEIN"/>
    <property type="match status" value="1"/>
</dbReference>
<dbReference type="InterPro" id="IPR006016">
    <property type="entry name" value="UspA"/>
</dbReference>
<dbReference type="EMBL" id="LWCI01000165">
    <property type="protein sequence ID" value="KZS57080.1"/>
    <property type="molecule type" value="Genomic_DNA"/>
</dbReference>
<dbReference type="PRINTS" id="PR01438">
    <property type="entry name" value="UNVRSLSTRESS"/>
</dbReference>
<dbReference type="CDD" id="cd00293">
    <property type="entry name" value="USP-like"/>
    <property type="match status" value="1"/>
</dbReference>
<dbReference type="InterPro" id="IPR014729">
    <property type="entry name" value="Rossmann-like_a/b/a_fold"/>
</dbReference>
<dbReference type="PANTHER" id="PTHR31964:SF113">
    <property type="entry name" value="USPA DOMAIN-CONTAINING PROTEIN"/>
    <property type="match status" value="1"/>
</dbReference>
<keyword evidence="2" id="KW-0472">Membrane</keyword>
<dbReference type="Proteomes" id="UP000077342">
    <property type="component" value="Unassembled WGS sequence"/>
</dbReference>
<sequence>MPVDAIVGYDGSPGASAAIAAGALLFPGAHGWITYLWVPPFASDKVRRRLRPMARDANELAEMVEREGECEAQRIVGMGVTLARAAGWHAEPLLKRTWGPEGLRIAQAVEDVQADLVVVGARGLGGTQAVLGSVSDMVLNYCPKPVVVVPHPMLSAEYEALADGPILVGWDGSSGAATALAAAKRLCPQRDVLLISVGDGPAPAPPVDSSGAAAADVLRLTVNRGHGFRARAVSEALVAAADDHGAALVVVGSRGCSGARDVVLGSVAVGTVHHSHRPVMVVPGGWEVASVS</sequence>
<evidence type="ECO:0000259" key="3">
    <source>
        <dbReference type="Pfam" id="PF00582"/>
    </source>
</evidence>
<evidence type="ECO:0000256" key="1">
    <source>
        <dbReference type="ARBA" id="ARBA00008791"/>
    </source>
</evidence>
<keyword evidence="2" id="KW-1133">Transmembrane helix</keyword>
<dbReference type="Pfam" id="PF00582">
    <property type="entry name" value="Usp"/>
    <property type="match status" value="2"/>
</dbReference>
<protein>
    <submittedName>
        <fullName evidence="4">Universal stress protein</fullName>
    </submittedName>
</protein>
<feature type="transmembrane region" description="Helical" evidence="2">
    <location>
        <begin position="17"/>
        <end position="38"/>
    </location>
</feature>
<evidence type="ECO:0000256" key="2">
    <source>
        <dbReference type="SAM" id="Phobius"/>
    </source>
</evidence>